<dbReference type="Gene3D" id="3.40.50.300">
    <property type="entry name" value="P-loop containing nucleotide triphosphate hydrolases"/>
    <property type="match status" value="1"/>
</dbReference>
<evidence type="ECO:0000313" key="3">
    <source>
        <dbReference type="EMBL" id="SMH66439.1"/>
    </source>
</evidence>
<dbReference type="EMBL" id="LT841305">
    <property type="protein sequence ID" value="SMH66439.1"/>
    <property type="molecule type" value="Genomic_DNA"/>
</dbReference>
<organism evidence="2">
    <name type="scientific">Acidithiobacillus ferrivorans</name>
    <dbReference type="NCBI Taxonomy" id="160808"/>
    <lineage>
        <taxon>Bacteria</taxon>
        <taxon>Pseudomonadati</taxon>
        <taxon>Pseudomonadota</taxon>
        <taxon>Acidithiobacillia</taxon>
        <taxon>Acidithiobacillales</taxon>
        <taxon>Acidithiobacillaceae</taxon>
        <taxon>Acidithiobacillus</taxon>
    </lineage>
</organism>
<reference evidence="2" key="2">
    <citation type="submission" date="2014-07" db="EMBL/GenBank/DDBJ databases">
        <title>Initial genome analysis of the psychrotolerant acidophile Acidithiobacillus ferrivorans CF27: insights into iron and sulfur oxidation pathways and into biofilm formation.</title>
        <authorList>
            <person name="Talla E."/>
            <person name="Hedrich S."/>
            <person name="Mangenot S."/>
            <person name="Ji B."/>
            <person name="Johnson D.B."/>
            <person name="Barbe V."/>
            <person name="Bonnefoy V."/>
        </authorList>
    </citation>
    <scope>NUCLEOTIDE SEQUENCE [LARGE SCALE GENOMIC DNA]</scope>
    <source>
        <strain evidence="2">CF27</strain>
    </source>
</reference>
<keyword evidence="2" id="KW-0547">Nucleotide-binding</keyword>
<evidence type="ECO:0000313" key="4">
    <source>
        <dbReference type="Proteomes" id="UP000193925"/>
    </source>
</evidence>
<proteinExistence type="predicted"/>
<dbReference type="InterPro" id="IPR002611">
    <property type="entry name" value="IstB_ATP-bd"/>
</dbReference>
<reference evidence="3 4" key="3">
    <citation type="submission" date="2017-03" db="EMBL/GenBank/DDBJ databases">
        <authorList>
            <person name="Regsiter A."/>
            <person name="William W."/>
        </authorList>
    </citation>
    <scope>NUCLEOTIDE SEQUENCE [LARGE SCALE GENOMIC DNA]</scope>
    <source>
        <strain evidence="3">PRJEB5721</strain>
    </source>
</reference>
<dbReference type="RefSeq" id="WP_081919314.1">
    <property type="nucleotide sequence ID" value="NZ_CCCS020000023.1"/>
</dbReference>
<evidence type="ECO:0000313" key="2">
    <source>
        <dbReference type="EMBL" id="CDQ09747.1"/>
    </source>
</evidence>
<feature type="domain" description="IstB-like ATP-binding" evidence="1">
    <location>
        <begin position="2"/>
        <end position="52"/>
    </location>
</feature>
<dbReference type="EMBL" id="CCCS020000023">
    <property type="protein sequence ID" value="CDQ09747.1"/>
    <property type="molecule type" value="Genomic_DNA"/>
</dbReference>
<dbReference type="Proteomes" id="UP000193925">
    <property type="component" value="Chromosome AFERRI"/>
</dbReference>
<keyword evidence="2" id="KW-0067">ATP-binding</keyword>
<accession>A0A060UM62</accession>
<gene>
    <name evidence="3" type="ORF">AFERRI_30171</name>
    <name evidence="2" type="ORF">AFERRI_30393</name>
</gene>
<dbReference type="AlphaFoldDB" id="A0A060UM62"/>
<evidence type="ECO:0000259" key="1">
    <source>
        <dbReference type="Pfam" id="PF01695"/>
    </source>
</evidence>
<dbReference type="Pfam" id="PF01695">
    <property type="entry name" value="IstB_IS21"/>
    <property type="match status" value="1"/>
</dbReference>
<dbReference type="InterPro" id="IPR027417">
    <property type="entry name" value="P-loop_NTPase"/>
</dbReference>
<protein>
    <submittedName>
        <fullName evidence="2 3">Insertion sequence ATP-binding protein y4pL</fullName>
    </submittedName>
</protein>
<keyword evidence="4" id="KW-1185">Reference proteome</keyword>
<dbReference type="GO" id="GO:0005524">
    <property type="term" value="F:ATP binding"/>
    <property type="evidence" value="ECO:0007669"/>
    <property type="project" value="UniProtKB-KW"/>
</dbReference>
<sequence length="58" mass="6693">MNQRATLITSQLPVNHWHEYLGEPTVADAVLDRLLQSAHRLDLKGDSLRRHRDAHEIP</sequence>
<name>A0A060UM62_9PROT</name>
<reference evidence="2" key="1">
    <citation type="submission" date="2014-03" db="EMBL/GenBank/DDBJ databases">
        <authorList>
            <person name="Genoscope - CEA"/>
        </authorList>
    </citation>
    <scope>NUCLEOTIDE SEQUENCE [LARGE SCALE GENOMIC DNA]</scope>
    <source>
        <strain evidence="2">CF27</strain>
    </source>
</reference>